<evidence type="ECO:0000256" key="2">
    <source>
        <dbReference type="SAM" id="MobiDB-lite"/>
    </source>
</evidence>
<reference evidence="3" key="1">
    <citation type="submission" date="2022-03" db="EMBL/GenBank/DDBJ databases">
        <authorList>
            <person name="Alioto T."/>
            <person name="Alioto T."/>
            <person name="Gomez Garrido J."/>
        </authorList>
    </citation>
    <scope>NUCLEOTIDE SEQUENCE</scope>
</reference>
<evidence type="ECO:0000256" key="1">
    <source>
        <dbReference type="SAM" id="Coils"/>
    </source>
</evidence>
<dbReference type="EMBL" id="OW240912">
    <property type="protein sequence ID" value="CAH2223648.1"/>
    <property type="molecule type" value="Genomic_DNA"/>
</dbReference>
<keyword evidence="4" id="KW-1185">Reference proteome</keyword>
<keyword evidence="1" id="KW-0175">Coiled coil</keyword>
<protein>
    <submittedName>
        <fullName evidence="3">Uncharacterized protein</fullName>
    </submittedName>
</protein>
<sequence length="280" mass="31405">CLTEQTRTAGAPAKLPKLPNTPVFIPDRNRREPLLPFTMGHNSKKYRADRPPSTSDIGCLLWRPQTSTKPVMVPLSDEPSYTSIETSLTDLRELEGKTRGKKADRPPEPATGSLVTEDTLKSLLDELRHNIAADISVFKEEPRRVSVCLHDTEVATAAHESQLTDLEQELSLLRRDQAQLYYHMAAIEDRRRWKNVKVCGLPNNIATAEIPHLIRKLFTDLFSVKQAKLMTLDGCYGLPAPPAGSTGVNRDVIIRFQNGPDKHAFMTAIHSKSPYSYEDH</sequence>
<feature type="region of interest" description="Disordered" evidence="2">
    <location>
        <begin position="92"/>
        <end position="113"/>
    </location>
</feature>
<dbReference type="AlphaFoldDB" id="A0AAD1R4L9"/>
<dbReference type="Proteomes" id="UP001295444">
    <property type="component" value="Chromosome 01"/>
</dbReference>
<feature type="coiled-coil region" evidence="1">
    <location>
        <begin position="149"/>
        <end position="176"/>
    </location>
</feature>
<feature type="compositionally biased region" description="Basic and acidic residues" evidence="2">
    <location>
        <begin position="92"/>
        <end position="107"/>
    </location>
</feature>
<feature type="region of interest" description="Disordered" evidence="2">
    <location>
        <begin position="1"/>
        <end position="28"/>
    </location>
</feature>
<gene>
    <name evidence="3" type="ORF">PECUL_23A002093</name>
</gene>
<name>A0AAD1R4L9_PELCU</name>
<accession>A0AAD1R4L9</accession>
<feature type="non-terminal residue" evidence="3">
    <location>
        <position position="1"/>
    </location>
</feature>
<evidence type="ECO:0000313" key="4">
    <source>
        <dbReference type="Proteomes" id="UP001295444"/>
    </source>
</evidence>
<organism evidence="3 4">
    <name type="scientific">Pelobates cultripes</name>
    <name type="common">Western spadefoot toad</name>
    <dbReference type="NCBI Taxonomy" id="61616"/>
    <lineage>
        <taxon>Eukaryota</taxon>
        <taxon>Metazoa</taxon>
        <taxon>Chordata</taxon>
        <taxon>Craniata</taxon>
        <taxon>Vertebrata</taxon>
        <taxon>Euteleostomi</taxon>
        <taxon>Amphibia</taxon>
        <taxon>Batrachia</taxon>
        <taxon>Anura</taxon>
        <taxon>Pelobatoidea</taxon>
        <taxon>Pelobatidae</taxon>
        <taxon>Pelobates</taxon>
    </lineage>
</organism>
<proteinExistence type="predicted"/>
<evidence type="ECO:0000313" key="3">
    <source>
        <dbReference type="EMBL" id="CAH2223648.1"/>
    </source>
</evidence>